<gene>
    <name evidence="1" type="ORF">EHP00_1279</name>
</gene>
<dbReference type="EMBL" id="MNPJ01000017">
    <property type="protein sequence ID" value="OQS54777.1"/>
    <property type="molecule type" value="Genomic_DNA"/>
</dbReference>
<accession>A0A1W0E684</accession>
<evidence type="ECO:0000313" key="1">
    <source>
        <dbReference type="EMBL" id="OQS54777.1"/>
    </source>
</evidence>
<protein>
    <submittedName>
        <fullName evidence="1">Uncharacterized protein</fullName>
    </submittedName>
</protein>
<organism evidence="1 2">
    <name type="scientific">Ecytonucleospora hepatopenaei</name>
    <dbReference type="NCBI Taxonomy" id="646526"/>
    <lineage>
        <taxon>Eukaryota</taxon>
        <taxon>Fungi</taxon>
        <taxon>Fungi incertae sedis</taxon>
        <taxon>Microsporidia</taxon>
        <taxon>Enterocytozoonidae</taxon>
        <taxon>Ecytonucleospora</taxon>
    </lineage>
</organism>
<comment type="caution">
    <text evidence="1">The sequence shown here is derived from an EMBL/GenBank/DDBJ whole genome shotgun (WGS) entry which is preliminary data.</text>
</comment>
<proteinExistence type="predicted"/>
<dbReference type="Proteomes" id="UP000192758">
    <property type="component" value="Unassembled WGS sequence"/>
</dbReference>
<keyword evidence="2" id="KW-1185">Reference proteome</keyword>
<evidence type="ECO:0000313" key="2">
    <source>
        <dbReference type="Proteomes" id="UP000192758"/>
    </source>
</evidence>
<sequence length="268" mass="32422">MKFCAISTIYTANKFHNFCLELYKEEITAMCLKKLFALDFFINRLVMYFLDTIMLFITDEEEMEMVKECFTFNWTATHFFNQIEKDFITENDRRRLTCGVPFIYERNKRTKAFYNVTYYEWHLAAKNIPYNLKKRSIEMLFNRYNLRKIYLPTTDCMKYKDLVHSEFKMKQFHSKNTTNLYLSLVQPEVPESLKRTSVICGPDRKPLTMQEVENLRRKRIYEDEENKKIKSIKNTQEDNSLNKEDNFDKHINPMVIIHNKKFVENINA</sequence>
<name>A0A1W0E684_9MICR</name>
<dbReference type="VEuPathDB" id="MicrosporidiaDB:EHP00_1279"/>
<reference evidence="1 2" key="1">
    <citation type="journal article" date="2017" name="Environ. Microbiol.">
        <title>Decay of the glycolytic pathway and adaptation to intranuclear parasitism within Enterocytozoonidae microsporidia.</title>
        <authorList>
            <person name="Wiredu Boakye D."/>
            <person name="Jaroenlak P."/>
            <person name="Prachumwat A."/>
            <person name="Williams T.A."/>
            <person name="Bateman K.S."/>
            <person name="Itsathitphaisarn O."/>
            <person name="Sritunyalucksana K."/>
            <person name="Paszkiewicz K.H."/>
            <person name="Moore K.A."/>
            <person name="Stentiford G.D."/>
            <person name="Williams B.A."/>
        </authorList>
    </citation>
    <scope>NUCLEOTIDE SEQUENCE [LARGE SCALE GENOMIC DNA]</scope>
    <source>
        <strain evidence="1 2">TH1</strain>
    </source>
</reference>
<dbReference type="AlphaFoldDB" id="A0A1W0E684"/>